<keyword evidence="1" id="KW-0472">Membrane</keyword>
<dbReference type="GO" id="GO:0032589">
    <property type="term" value="C:neuron projection membrane"/>
    <property type="evidence" value="ECO:0007669"/>
    <property type="project" value="TreeGrafter"/>
</dbReference>
<dbReference type="PROSITE" id="PS50835">
    <property type="entry name" value="IG_LIKE"/>
    <property type="match status" value="2"/>
</dbReference>
<evidence type="ECO:0000256" key="1">
    <source>
        <dbReference type="SAM" id="Phobius"/>
    </source>
</evidence>
<evidence type="ECO:0000313" key="5">
    <source>
        <dbReference type="RefSeq" id="XP_011493965.1"/>
    </source>
</evidence>
<evidence type="ECO:0000259" key="3">
    <source>
        <dbReference type="PROSITE" id="PS50835"/>
    </source>
</evidence>
<feature type="domain" description="Ig-like" evidence="3">
    <location>
        <begin position="173"/>
        <end position="279"/>
    </location>
</feature>
<dbReference type="InterPro" id="IPR013783">
    <property type="entry name" value="Ig-like_fold"/>
</dbReference>
<evidence type="ECO:0000313" key="4">
    <source>
        <dbReference type="Proteomes" id="UP000695007"/>
    </source>
</evidence>
<dbReference type="CDD" id="cd00099">
    <property type="entry name" value="IgV"/>
    <property type="match status" value="1"/>
</dbReference>
<feature type="domain" description="Ig-like" evidence="3">
    <location>
        <begin position="75"/>
        <end position="170"/>
    </location>
</feature>
<proteinExistence type="predicted"/>
<dbReference type="PANTHER" id="PTHR23279:SF6">
    <property type="entry name" value="DEFECTIVE PROBOSCIS EXTENSION RESPONSE 7, ISOFORM F"/>
    <property type="match status" value="1"/>
</dbReference>
<dbReference type="FunFam" id="2.60.40.10:FF:000129">
    <property type="entry name" value="CLUMA_CG018772, isoform A"/>
    <property type="match status" value="1"/>
</dbReference>
<dbReference type="InterPro" id="IPR007110">
    <property type="entry name" value="Ig-like_dom"/>
</dbReference>
<keyword evidence="1" id="KW-0812">Transmembrane</keyword>
<dbReference type="InterPro" id="IPR036179">
    <property type="entry name" value="Ig-like_dom_sf"/>
</dbReference>
<dbReference type="GO" id="GO:0050808">
    <property type="term" value="P:synapse organization"/>
    <property type="evidence" value="ECO:0007669"/>
    <property type="project" value="TreeGrafter"/>
</dbReference>
<evidence type="ECO:0000256" key="2">
    <source>
        <dbReference type="SAM" id="SignalP"/>
    </source>
</evidence>
<keyword evidence="4" id="KW-1185">Reference proteome</keyword>
<accession>A0AAJ6VJY2</accession>
<dbReference type="Pfam" id="PF07686">
    <property type="entry name" value="V-set"/>
    <property type="match status" value="1"/>
</dbReference>
<feature type="chain" id="PRO_5042495031" evidence="2">
    <location>
        <begin position="23"/>
        <end position="342"/>
    </location>
</feature>
<dbReference type="InterPro" id="IPR037448">
    <property type="entry name" value="Zig-8"/>
</dbReference>
<dbReference type="InterPro" id="IPR003599">
    <property type="entry name" value="Ig_sub"/>
</dbReference>
<dbReference type="Proteomes" id="UP000695007">
    <property type="component" value="Unplaced"/>
</dbReference>
<keyword evidence="1" id="KW-1133">Transmembrane helix</keyword>
<dbReference type="GeneID" id="105359159"/>
<feature type="signal peptide" evidence="2">
    <location>
        <begin position="1"/>
        <end position="22"/>
    </location>
</feature>
<sequence>MAVYRGMVILLLGLLCLLRAESSLRVADEAEHVQQYQHPGGGLRLIDGATASVGEKREDIGAEKRAQQPRTVGMPTAMSAKAHFAEEGSENVTALIGQPAVLFCKVKNLGNRTVSWIRKRDLHILTSMELTYTGDGRFTVIGNTESSDDWNLRIGDVQPRDEGIYECQVNTEPKIHRAVYLRVLDVQAEILGTEEVYVRKGSTISLTCTVNSQGVPPSNVTWYHAGTIIDFDGPRGGVSLETEKSKGGTTSKLLITRASLGDSGNYSCVSSKAARATVVVHVLNDEHPAAMQHGGAASVRFATYPGGLLLPMLLLFLPLIVGIVTPWVGGSPIIVLAKTLSR</sequence>
<dbReference type="CDD" id="cd00096">
    <property type="entry name" value="Ig"/>
    <property type="match status" value="1"/>
</dbReference>
<dbReference type="RefSeq" id="XP_011493965.1">
    <property type="nucleotide sequence ID" value="XM_011495663.1"/>
</dbReference>
<reference evidence="5" key="1">
    <citation type="submission" date="2025-08" db="UniProtKB">
        <authorList>
            <consortium name="RefSeq"/>
        </authorList>
    </citation>
    <scope>IDENTIFICATION</scope>
</reference>
<dbReference type="SMART" id="SM00408">
    <property type="entry name" value="IGc2"/>
    <property type="match status" value="2"/>
</dbReference>
<name>A0AAJ6VJY2_9HYME</name>
<dbReference type="KEGG" id="csol:105359159"/>
<dbReference type="InterPro" id="IPR013106">
    <property type="entry name" value="Ig_V-set"/>
</dbReference>
<dbReference type="AlphaFoldDB" id="A0AAJ6VJY2"/>
<organism evidence="4 5">
    <name type="scientific">Ceratosolen solmsi marchali</name>
    <dbReference type="NCBI Taxonomy" id="326594"/>
    <lineage>
        <taxon>Eukaryota</taxon>
        <taxon>Metazoa</taxon>
        <taxon>Ecdysozoa</taxon>
        <taxon>Arthropoda</taxon>
        <taxon>Hexapoda</taxon>
        <taxon>Insecta</taxon>
        <taxon>Pterygota</taxon>
        <taxon>Neoptera</taxon>
        <taxon>Endopterygota</taxon>
        <taxon>Hymenoptera</taxon>
        <taxon>Apocrita</taxon>
        <taxon>Proctotrupomorpha</taxon>
        <taxon>Chalcidoidea</taxon>
        <taxon>Agaonidae</taxon>
        <taxon>Agaoninae</taxon>
        <taxon>Ceratosolen</taxon>
    </lineage>
</organism>
<protein>
    <submittedName>
        <fullName evidence="5">Hemicentin-1-like</fullName>
    </submittedName>
</protein>
<gene>
    <name evidence="5" type="primary">LOC105359159</name>
</gene>
<dbReference type="SMART" id="SM00409">
    <property type="entry name" value="IG"/>
    <property type="match status" value="2"/>
</dbReference>
<dbReference type="SMART" id="SM00406">
    <property type="entry name" value="IGv"/>
    <property type="match status" value="2"/>
</dbReference>
<feature type="transmembrane region" description="Helical" evidence="1">
    <location>
        <begin position="308"/>
        <end position="337"/>
    </location>
</feature>
<dbReference type="SUPFAM" id="SSF48726">
    <property type="entry name" value="Immunoglobulin"/>
    <property type="match status" value="2"/>
</dbReference>
<dbReference type="PANTHER" id="PTHR23279">
    <property type="entry name" value="DEFECTIVE PROBOSCIS EXTENSION RESPONSE DPR -RELATED"/>
    <property type="match status" value="1"/>
</dbReference>
<dbReference type="InterPro" id="IPR003598">
    <property type="entry name" value="Ig_sub2"/>
</dbReference>
<dbReference type="Pfam" id="PF13927">
    <property type="entry name" value="Ig_3"/>
    <property type="match status" value="1"/>
</dbReference>
<dbReference type="Gene3D" id="2.60.40.10">
    <property type="entry name" value="Immunoglobulins"/>
    <property type="match status" value="2"/>
</dbReference>
<keyword evidence="2" id="KW-0732">Signal</keyword>